<keyword evidence="4" id="KW-1185">Reference proteome</keyword>
<dbReference type="EMBL" id="CAUYUJ010006405">
    <property type="protein sequence ID" value="CAK0817260.1"/>
    <property type="molecule type" value="Genomic_DNA"/>
</dbReference>
<feature type="non-terminal residue" evidence="3">
    <location>
        <position position="125"/>
    </location>
</feature>
<evidence type="ECO:0000313" key="4">
    <source>
        <dbReference type="Proteomes" id="UP001189429"/>
    </source>
</evidence>
<dbReference type="Proteomes" id="UP001189429">
    <property type="component" value="Unassembled WGS sequence"/>
</dbReference>
<evidence type="ECO:0000256" key="2">
    <source>
        <dbReference type="SAM" id="MobiDB-lite"/>
    </source>
</evidence>
<evidence type="ECO:0000256" key="1">
    <source>
        <dbReference type="SAM" id="Coils"/>
    </source>
</evidence>
<sequence length="125" mass="13424">ATPAPAGAPNAEGQLRAVLTDRAATPEQLLMAIGASEALLEEARRELASKQLRARRAAFERLHAAVEDSDEAGLGAAIEEARRTGVEAEDVGRAVAKLEELSSRTDEQRAEKAAHELMQERKKQA</sequence>
<comment type="caution">
    <text evidence="3">The sequence shown here is derived from an EMBL/GenBank/DDBJ whole genome shotgun (WGS) entry which is preliminary data.</text>
</comment>
<organism evidence="3 4">
    <name type="scientific">Prorocentrum cordatum</name>
    <dbReference type="NCBI Taxonomy" id="2364126"/>
    <lineage>
        <taxon>Eukaryota</taxon>
        <taxon>Sar</taxon>
        <taxon>Alveolata</taxon>
        <taxon>Dinophyceae</taxon>
        <taxon>Prorocentrales</taxon>
        <taxon>Prorocentraceae</taxon>
        <taxon>Prorocentrum</taxon>
    </lineage>
</organism>
<proteinExistence type="predicted"/>
<name>A0ABN9RKL6_9DINO</name>
<gene>
    <name evidence="3" type="ORF">PCOR1329_LOCUS19912</name>
</gene>
<feature type="region of interest" description="Disordered" evidence="2">
    <location>
        <begin position="102"/>
        <end position="125"/>
    </location>
</feature>
<keyword evidence="1" id="KW-0175">Coiled coil</keyword>
<feature type="non-terminal residue" evidence="3">
    <location>
        <position position="1"/>
    </location>
</feature>
<feature type="coiled-coil region" evidence="1">
    <location>
        <begin position="33"/>
        <end position="60"/>
    </location>
</feature>
<evidence type="ECO:0000313" key="3">
    <source>
        <dbReference type="EMBL" id="CAK0817260.1"/>
    </source>
</evidence>
<protein>
    <submittedName>
        <fullName evidence="3">Uncharacterized protein</fullName>
    </submittedName>
</protein>
<reference evidence="3" key="1">
    <citation type="submission" date="2023-10" db="EMBL/GenBank/DDBJ databases">
        <authorList>
            <person name="Chen Y."/>
            <person name="Shah S."/>
            <person name="Dougan E. K."/>
            <person name="Thang M."/>
            <person name="Chan C."/>
        </authorList>
    </citation>
    <scope>NUCLEOTIDE SEQUENCE [LARGE SCALE GENOMIC DNA]</scope>
</reference>
<accession>A0ABN9RKL6</accession>